<dbReference type="GO" id="GO:0004674">
    <property type="term" value="F:protein serine/threonine kinase activity"/>
    <property type="evidence" value="ECO:0007669"/>
    <property type="project" value="UniProtKB-KW"/>
</dbReference>
<feature type="domain" description="Protein kinase" evidence="1">
    <location>
        <begin position="14"/>
        <end position="104"/>
    </location>
</feature>
<proteinExistence type="predicted"/>
<dbReference type="GO" id="GO:0005524">
    <property type="term" value="F:ATP binding"/>
    <property type="evidence" value="ECO:0007669"/>
    <property type="project" value="InterPro"/>
</dbReference>
<gene>
    <name evidence="2" type="ORF">COO91_05654</name>
</gene>
<reference evidence="2 3" key="1">
    <citation type="submission" date="2017-11" db="EMBL/GenBank/DDBJ databases">
        <title>Complete genome of a free-living desiccation-tolerant cyanobacterium and its photosynthetic adaptation to extreme terrestrial habitat.</title>
        <authorList>
            <person name="Shang J."/>
        </authorList>
    </citation>
    <scope>NUCLEOTIDE SEQUENCE [LARGE SCALE GENOMIC DNA]</scope>
    <source>
        <strain evidence="2 3">CCNUN1</strain>
    </source>
</reference>
<evidence type="ECO:0000313" key="3">
    <source>
        <dbReference type="Proteomes" id="UP000232003"/>
    </source>
</evidence>
<dbReference type="SUPFAM" id="SSF56112">
    <property type="entry name" value="Protein kinase-like (PK-like)"/>
    <property type="match status" value="1"/>
</dbReference>
<dbReference type="InterPro" id="IPR000719">
    <property type="entry name" value="Prot_kinase_dom"/>
</dbReference>
<keyword evidence="2" id="KW-0808">Transferase</keyword>
<evidence type="ECO:0000313" key="2">
    <source>
        <dbReference type="EMBL" id="AUB39656.1"/>
    </source>
</evidence>
<keyword evidence="2" id="KW-0418">Kinase</keyword>
<dbReference type="Proteomes" id="UP000232003">
    <property type="component" value="Chromosome"/>
</dbReference>
<protein>
    <submittedName>
        <fullName evidence="2">Serine/threonine protein kinase</fullName>
    </submittedName>
</protein>
<sequence>MSAKSDGTLRSAGYQILEQLYSGSRTQVYRAVRECDRLPVVIKLLKREYPTFSELVQFRNQYAIAKNLDIPGIIKPYSLEAYHNGYALVLEDFGGISLRQFTSA</sequence>
<evidence type="ECO:0000259" key="1">
    <source>
        <dbReference type="PROSITE" id="PS50011"/>
    </source>
</evidence>
<dbReference type="InterPro" id="IPR011009">
    <property type="entry name" value="Kinase-like_dom_sf"/>
</dbReference>
<dbReference type="EMBL" id="CP024785">
    <property type="protein sequence ID" value="AUB39656.1"/>
    <property type="molecule type" value="Genomic_DNA"/>
</dbReference>
<dbReference type="Gene3D" id="1.10.510.10">
    <property type="entry name" value="Transferase(Phosphotransferase) domain 1"/>
    <property type="match status" value="1"/>
</dbReference>
<dbReference type="KEGG" id="nfl:COO91_05654"/>
<keyword evidence="2" id="KW-0723">Serine/threonine-protein kinase</keyword>
<dbReference type="PROSITE" id="PS50011">
    <property type="entry name" value="PROTEIN_KINASE_DOM"/>
    <property type="match status" value="1"/>
</dbReference>
<accession>A0A2K8SW22</accession>
<name>A0A2K8SW22_9NOSO</name>
<organism evidence="2 3">
    <name type="scientific">Nostoc flagelliforme CCNUN1</name>
    <dbReference type="NCBI Taxonomy" id="2038116"/>
    <lineage>
        <taxon>Bacteria</taxon>
        <taxon>Bacillati</taxon>
        <taxon>Cyanobacteriota</taxon>
        <taxon>Cyanophyceae</taxon>
        <taxon>Nostocales</taxon>
        <taxon>Nostocaceae</taxon>
        <taxon>Nostoc</taxon>
    </lineage>
</organism>
<keyword evidence="3" id="KW-1185">Reference proteome</keyword>
<dbReference type="AlphaFoldDB" id="A0A2K8SW22"/>